<dbReference type="EMBL" id="BKAW01000005">
    <property type="protein sequence ID" value="GEQ02726.1"/>
    <property type="molecule type" value="Genomic_DNA"/>
</dbReference>
<name>A0AB34AHU1_STAUR</name>
<comment type="caution">
    <text evidence="1">The sequence shown here is derived from an EMBL/GenBank/DDBJ whole genome shotgun (WGS) entry which is preliminary data.</text>
</comment>
<keyword evidence="2" id="KW-1185">Reference proteome</keyword>
<sequence length="47" mass="5905">MYINNNKDKDFSKINRLENYNFNYFKFFKFFFKKTLSHLSIYVILIP</sequence>
<proteinExistence type="predicted"/>
<dbReference type="AlphaFoldDB" id="A0AB34AHU1"/>
<accession>A0AB34AHU1</accession>
<dbReference type="Proteomes" id="UP000321839">
    <property type="component" value="Unassembled WGS sequence"/>
</dbReference>
<gene>
    <name evidence="1" type="ORF">SCO02_11670</name>
</gene>
<protein>
    <submittedName>
        <fullName evidence="1">Uncharacterized protein</fullName>
    </submittedName>
</protein>
<organism evidence="1 2">
    <name type="scientific">Staphylococcus ureilyticus</name>
    <name type="common">Staphylococcus cohnii subsp. urealyticus</name>
    <dbReference type="NCBI Taxonomy" id="94138"/>
    <lineage>
        <taxon>Bacteria</taxon>
        <taxon>Bacillati</taxon>
        <taxon>Bacillota</taxon>
        <taxon>Bacilli</taxon>
        <taxon>Bacillales</taxon>
        <taxon>Staphylococcaceae</taxon>
        <taxon>Staphylococcus</taxon>
        <taxon>Staphylococcus cohnii species complex</taxon>
    </lineage>
</organism>
<reference evidence="1 2" key="1">
    <citation type="submission" date="2019-07" db="EMBL/GenBank/DDBJ databases">
        <title>Whole genome shotgun sequence of Staphylococcus cohnii subsp. urealyticus NBRC 109766.</title>
        <authorList>
            <person name="Hosoyama A."/>
            <person name="Uohara A."/>
            <person name="Ohji S."/>
            <person name="Ichikawa N."/>
        </authorList>
    </citation>
    <scope>NUCLEOTIDE SEQUENCE [LARGE SCALE GENOMIC DNA]</scope>
    <source>
        <strain evidence="1 2">NBRC 109766</strain>
    </source>
</reference>
<evidence type="ECO:0000313" key="1">
    <source>
        <dbReference type="EMBL" id="GEQ02726.1"/>
    </source>
</evidence>
<evidence type="ECO:0000313" key="2">
    <source>
        <dbReference type="Proteomes" id="UP000321839"/>
    </source>
</evidence>